<evidence type="ECO:0000313" key="2">
    <source>
        <dbReference type="EMBL" id="RKN32899.1"/>
    </source>
</evidence>
<protein>
    <submittedName>
        <fullName evidence="2">Uncharacterized protein</fullName>
    </submittedName>
</protein>
<accession>A0A3A9Y6K4</accession>
<proteinExistence type="predicted"/>
<comment type="caution">
    <text evidence="2">The sequence shown here is derived from an EMBL/GenBank/DDBJ whole genome shotgun (WGS) entry which is preliminary data.</text>
</comment>
<name>A0A3A9Y6K4_9ACTN</name>
<keyword evidence="1" id="KW-1133">Transmembrane helix</keyword>
<keyword evidence="1" id="KW-0472">Membrane</keyword>
<gene>
    <name evidence="2" type="ORF">D7044_11740</name>
</gene>
<evidence type="ECO:0000256" key="1">
    <source>
        <dbReference type="SAM" id="Phobius"/>
    </source>
</evidence>
<dbReference type="AlphaFoldDB" id="A0A3A9Y6K4"/>
<organism evidence="2 3">
    <name type="scientific">Micromonospora musae</name>
    <dbReference type="NCBI Taxonomy" id="1894970"/>
    <lineage>
        <taxon>Bacteria</taxon>
        <taxon>Bacillati</taxon>
        <taxon>Actinomycetota</taxon>
        <taxon>Actinomycetes</taxon>
        <taxon>Micromonosporales</taxon>
        <taxon>Micromonosporaceae</taxon>
        <taxon>Micromonospora</taxon>
    </lineage>
</organism>
<dbReference type="Proteomes" id="UP000275865">
    <property type="component" value="Unassembled WGS sequence"/>
</dbReference>
<evidence type="ECO:0000313" key="3">
    <source>
        <dbReference type="Proteomes" id="UP000275865"/>
    </source>
</evidence>
<feature type="transmembrane region" description="Helical" evidence="1">
    <location>
        <begin position="21"/>
        <end position="46"/>
    </location>
</feature>
<sequence length="195" mass="21254">MGNLKEIRMAVRPQGRRKPNKLRFFVLFTALIVVGVGAVYGLHWAANPWALSLPGRPALTGHWQGTVPYGPADDRRIVLRLDDDPPSATDRCGDCPGMVGVAKVCAAGRTETYELWGDARNYRGTRFSLHTRSEVEGPGPQLNELHGEWDGDLVRIRTSLTTLGADGTTTGSDSPPLTFEMTRADEDDFDGLSCG</sequence>
<reference evidence="2 3" key="1">
    <citation type="submission" date="2018-09" db="EMBL/GenBank/DDBJ databases">
        <title>Micromonospora sp. nov. MS1-9, isolated from a root of Musa sp.</title>
        <authorList>
            <person name="Kuncharoen N."/>
            <person name="Kudo T."/>
            <person name="Ohkuma M."/>
            <person name="Yuki M."/>
            <person name="Tanasupawat S."/>
        </authorList>
    </citation>
    <scope>NUCLEOTIDE SEQUENCE [LARGE SCALE GENOMIC DNA]</scope>
    <source>
        <strain evidence="2 3">MS1-9</strain>
    </source>
</reference>
<dbReference type="EMBL" id="RAZT01000005">
    <property type="protein sequence ID" value="RKN32899.1"/>
    <property type="molecule type" value="Genomic_DNA"/>
</dbReference>
<keyword evidence="1" id="KW-0812">Transmembrane</keyword>